<reference evidence="19 20" key="1">
    <citation type="submission" date="2019-09" db="EMBL/GenBank/DDBJ databases">
        <title>Bird 10,000 Genomes (B10K) Project - Family phase.</title>
        <authorList>
            <person name="Zhang G."/>
        </authorList>
    </citation>
    <scope>NUCLEOTIDE SEQUENCE [LARGE SCALE GENOMIC DNA]</scope>
    <source>
        <strain evidence="19">B10K-DU-001-55</strain>
        <tissue evidence="19">Muscle</tissue>
    </source>
</reference>
<evidence type="ECO:0000256" key="1">
    <source>
        <dbReference type="ARBA" id="ARBA00001913"/>
    </source>
</evidence>
<evidence type="ECO:0000256" key="9">
    <source>
        <dbReference type="ARBA" id="ARBA00022963"/>
    </source>
</evidence>
<keyword evidence="6" id="KW-0963">Cytoplasm</keyword>
<dbReference type="InterPro" id="IPR001711">
    <property type="entry name" value="PLipase_C_Pinositol-sp_Y"/>
</dbReference>
<accession>A0A7L2AYR9</accession>
<dbReference type="EC" id="3.1.4.11" evidence="15"/>
<dbReference type="SUPFAM" id="SSF51695">
    <property type="entry name" value="PLC-like phosphodiesterases"/>
    <property type="match status" value="1"/>
</dbReference>
<feature type="domain" description="C2" evidence="17">
    <location>
        <begin position="490"/>
        <end position="608"/>
    </location>
</feature>
<dbReference type="PRINTS" id="PR00390">
    <property type="entry name" value="PHPHLIPASEC"/>
</dbReference>
<evidence type="ECO:0000256" key="4">
    <source>
        <dbReference type="ARBA" id="ARBA00004556"/>
    </source>
</evidence>
<dbReference type="PROSITE" id="PS50004">
    <property type="entry name" value="C2"/>
    <property type="match status" value="1"/>
</dbReference>
<name>A0A7L2AYR9_9GRUI</name>
<dbReference type="InterPro" id="IPR001192">
    <property type="entry name" value="PI-PLC_fam"/>
</dbReference>
<dbReference type="FunFam" id="3.20.20.190:FF:000039">
    <property type="entry name" value="Phosphoinositide phospholipase C"/>
    <property type="match status" value="1"/>
</dbReference>
<dbReference type="SUPFAM" id="SSF49562">
    <property type="entry name" value="C2 domain (Calcium/lipid-binding domain, CaLB)"/>
    <property type="match status" value="1"/>
</dbReference>
<feature type="compositionally biased region" description="Basic and acidic residues" evidence="16">
    <location>
        <begin position="310"/>
        <end position="319"/>
    </location>
</feature>
<evidence type="ECO:0000313" key="19">
    <source>
        <dbReference type="EMBL" id="NXP50634.1"/>
    </source>
</evidence>
<dbReference type="OrthoDB" id="269822at2759"/>
<keyword evidence="11" id="KW-0807">Transducer</keyword>
<dbReference type="Pfam" id="PF00387">
    <property type="entry name" value="PI-PLC-Y"/>
    <property type="match status" value="1"/>
</dbReference>
<feature type="compositionally biased region" description="Acidic residues" evidence="16">
    <location>
        <begin position="321"/>
        <end position="335"/>
    </location>
</feature>
<evidence type="ECO:0000256" key="5">
    <source>
        <dbReference type="ARBA" id="ARBA00022473"/>
    </source>
</evidence>
<evidence type="ECO:0000256" key="2">
    <source>
        <dbReference type="ARBA" id="ARBA00003992"/>
    </source>
</evidence>
<keyword evidence="13" id="KW-0278">Fertilization</keyword>
<evidence type="ECO:0000256" key="3">
    <source>
        <dbReference type="ARBA" id="ARBA00004123"/>
    </source>
</evidence>
<evidence type="ECO:0000256" key="11">
    <source>
        <dbReference type="ARBA" id="ARBA00023224"/>
    </source>
</evidence>
<dbReference type="InterPro" id="IPR000909">
    <property type="entry name" value="PLipase_C_PInositol-sp_X_dom"/>
</dbReference>
<comment type="caution">
    <text evidence="19">The sequence shown here is derived from an EMBL/GenBank/DDBJ whole genome shotgun (WGS) entry which is preliminary data.</text>
</comment>
<keyword evidence="9 15" id="KW-0442">Lipid degradation</keyword>
<dbReference type="Proteomes" id="UP000590868">
    <property type="component" value="Unassembled WGS sequence"/>
</dbReference>
<dbReference type="SMART" id="SM00149">
    <property type="entry name" value="PLCYc"/>
    <property type="match status" value="1"/>
</dbReference>
<dbReference type="Pfam" id="PF00388">
    <property type="entry name" value="PI-PLC-X"/>
    <property type="match status" value="1"/>
</dbReference>
<dbReference type="InterPro" id="IPR015359">
    <property type="entry name" value="PLC_EF-hand-like"/>
</dbReference>
<dbReference type="GO" id="GO:0004435">
    <property type="term" value="F:phosphatidylinositol-4,5-bisphosphate phospholipase C activity"/>
    <property type="evidence" value="ECO:0007669"/>
    <property type="project" value="UniProtKB-EC"/>
</dbReference>
<keyword evidence="7 15" id="KW-0378">Hydrolase</keyword>
<keyword evidence="20" id="KW-1185">Reference proteome</keyword>
<feature type="non-terminal residue" evidence="19">
    <location>
        <position position="1"/>
    </location>
</feature>
<proteinExistence type="predicted"/>
<dbReference type="InterPro" id="IPR000008">
    <property type="entry name" value="C2_dom"/>
</dbReference>
<dbReference type="SUPFAM" id="SSF47473">
    <property type="entry name" value="EF-hand"/>
    <property type="match status" value="1"/>
</dbReference>
<organism evidence="19 20">
    <name type="scientific">Heliornis fulica</name>
    <name type="common">sungrebe</name>
    <dbReference type="NCBI Taxonomy" id="54369"/>
    <lineage>
        <taxon>Eukaryota</taxon>
        <taxon>Metazoa</taxon>
        <taxon>Chordata</taxon>
        <taxon>Craniata</taxon>
        <taxon>Vertebrata</taxon>
        <taxon>Euteleostomi</taxon>
        <taxon>Archelosauria</taxon>
        <taxon>Archosauria</taxon>
        <taxon>Dinosauria</taxon>
        <taxon>Saurischia</taxon>
        <taxon>Theropoda</taxon>
        <taxon>Coelurosauria</taxon>
        <taxon>Aves</taxon>
        <taxon>Neognathae</taxon>
        <taxon>Neoaves</taxon>
        <taxon>Gruiformes</taxon>
        <taxon>Heliornithidae</taxon>
        <taxon>Heliornis</taxon>
    </lineage>
</organism>
<evidence type="ECO:0000259" key="18">
    <source>
        <dbReference type="PROSITE" id="PS50008"/>
    </source>
</evidence>
<comment type="function">
    <text evidence="2">The production of the second messenger molecules diacylglycerol (DAG) and inositol 1,4,5-trisphosphate (IP3) is mediated by activated phosphatidylinositol-specific phospholipase C enzymes. In vitro, hydrolyzes PtdIns(4,5)P2 in a Ca(2+)-dependent manner. Triggers intracellular Ca(2+) oscillations in oocytes solely during M phase and is involved in inducing oocyte activation and initiating embryonic development up to the blastocyst stage. Is therefore a strong candidate for the egg-activating soluble sperm factor that is transferred from the sperm into the egg cytoplasm following gamete membrane fusion. May exert an inhibitory effect on phospholipase-C-coupled processes that depend on calcium ions and protein kinase C, including CFTR trafficking and function.</text>
</comment>
<evidence type="ECO:0000256" key="13">
    <source>
        <dbReference type="ARBA" id="ARBA00023279"/>
    </source>
</evidence>
<evidence type="ECO:0000256" key="6">
    <source>
        <dbReference type="ARBA" id="ARBA00022490"/>
    </source>
</evidence>
<dbReference type="GO" id="GO:0035556">
    <property type="term" value="P:intracellular signal transduction"/>
    <property type="evidence" value="ECO:0007669"/>
    <property type="project" value="InterPro"/>
</dbReference>
<dbReference type="GO" id="GO:0060470">
    <property type="term" value="P:positive regulation of cytosolic calcium ion concentration involved in egg activation"/>
    <property type="evidence" value="ECO:0007669"/>
    <property type="project" value="TreeGrafter"/>
</dbReference>
<sequence>YTWFLSIIQDDFRTGKIDLDSTMKLLEKLHLSFDFTHVKHVFKKTLDKRKTQMINIEDFRAIYRALVHRQEFHELFRVYSSNSKILADNDIIEFLKKEQHETGASEMTALEIILKYEPIEEVKKRRQMSFEGFTRYMSSEECSVFRKDHRTVYQDMNHPLCDYFISSSHNTYLISDQLVGPSHLWGYISALLKACRCLEIDCWDGANNEPIVYHGHTLTSKILFRSVIEVIDKYAFVASDYPLVLSLENHCNCKQQEVMADHLERILGEKLLTSTVGDTEVTELPSPEALKFKVLIKNKKVGTIEEGMLRRGLDSHGETGEISDVENMSGEEEAEEKPPLYTKSSPSKRKGDPRTSAPPRKKAKMRKVKIAIALSDLVVYTKSMKFVSFEHSLDNQKSYENNSIGEFRAQKFVKYSAQEFVSHTSRFITRIYPKGTRATSSNYNPQEFWNVGCQMVALNFQTLGVQMELQHGKFLDNGGCGYVLKPEFLTNRNSTFSPYDVGCYSKPLSLSIRLISGYQLPPSNLSKTNKADPLVQIEIYGVPEDQVKKKSSVVRSNAMNPRWDETFSFTIQIPELALIRFCVKDEISVVTNEFLGQFTLPVNSLSKG</sequence>
<evidence type="ECO:0000256" key="12">
    <source>
        <dbReference type="ARBA" id="ARBA00023242"/>
    </source>
</evidence>
<feature type="domain" description="PI-PLC Y-box" evidence="18">
    <location>
        <begin position="374"/>
        <end position="489"/>
    </location>
</feature>
<gene>
    <name evidence="19" type="primary">Plcz1</name>
    <name evidence="19" type="ORF">HELFUL_R02761</name>
</gene>
<feature type="region of interest" description="Disordered" evidence="16">
    <location>
        <begin position="310"/>
        <end position="364"/>
    </location>
</feature>
<dbReference type="SMART" id="SM00239">
    <property type="entry name" value="C2"/>
    <property type="match status" value="1"/>
</dbReference>
<keyword evidence="8" id="KW-0106">Calcium</keyword>
<dbReference type="AlphaFoldDB" id="A0A7L2AYR9"/>
<evidence type="ECO:0000256" key="16">
    <source>
        <dbReference type="SAM" id="MobiDB-lite"/>
    </source>
</evidence>
<evidence type="ECO:0000256" key="7">
    <source>
        <dbReference type="ARBA" id="ARBA00022801"/>
    </source>
</evidence>
<dbReference type="PROSITE" id="PS50008">
    <property type="entry name" value="PIPLC_Y_DOMAIN"/>
    <property type="match status" value="1"/>
</dbReference>
<comment type="subcellular location">
    <subcellularLocation>
        <location evidence="4">Cytoplasm</location>
        <location evidence="4">Perinuclear region</location>
    </subcellularLocation>
    <subcellularLocation>
        <location evidence="3">Nucleus</location>
    </subcellularLocation>
</comment>
<dbReference type="GO" id="GO:0005634">
    <property type="term" value="C:nucleus"/>
    <property type="evidence" value="ECO:0007669"/>
    <property type="project" value="UniProtKB-SubCell"/>
</dbReference>
<dbReference type="GO" id="GO:0048471">
    <property type="term" value="C:perinuclear region of cytoplasm"/>
    <property type="evidence" value="ECO:0007669"/>
    <property type="project" value="UniProtKB-SubCell"/>
</dbReference>
<dbReference type="Pfam" id="PF09279">
    <property type="entry name" value="EF-hand_like"/>
    <property type="match status" value="1"/>
</dbReference>
<evidence type="ECO:0000256" key="10">
    <source>
        <dbReference type="ARBA" id="ARBA00023098"/>
    </source>
</evidence>
<evidence type="ECO:0000313" key="20">
    <source>
        <dbReference type="Proteomes" id="UP000590868"/>
    </source>
</evidence>
<dbReference type="FunFam" id="1.10.238.10:FF:000005">
    <property type="entry name" value="Phosphoinositide phospholipase C"/>
    <property type="match status" value="1"/>
</dbReference>
<feature type="non-terminal residue" evidence="19">
    <location>
        <position position="608"/>
    </location>
</feature>
<dbReference type="CDD" id="cd00275">
    <property type="entry name" value="C2_PLC_like"/>
    <property type="match status" value="1"/>
</dbReference>
<dbReference type="GO" id="GO:0016042">
    <property type="term" value="P:lipid catabolic process"/>
    <property type="evidence" value="ECO:0007669"/>
    <property type="project" value="UniProtKB-KW"/>
</dbReference>
<dbReference type="InterPro" id="IPR017946">
    <property type="entry name" value="PLC-like_Pdiesterase_TIM-brl"/>
</dbReference>
<evidence type="ECO:0000256" key="15">
    <source>
        <dbReference type="RuleBase" id="RU361133"/>
    </source>
</evidence>
<dbReference type="PANTHER" id="PTHR10336">
    <property type="entry name" value="PHOSPHOINOSITIDE-SPECIFIC PHOSPHOLIPASE C FAMILY PROTEIN"/>
    <property type="match status" value="1"/>
</dbReference>
<dbReference type="Gene3D" id="3.20.20.190">
    <property type="entry name" value="Phosphatidylinositol (PI) phosphodiesterase"/>
    <property type="match status" value="1"/>
</dbReference>
<keyword evidence="5" id="KW-0217">Developmental protein</keyword>
<evidence type="ECO:0000256" key="8">
    <source>
        <dbReference type="ARBA" id="ARBA00022837"/>
    </source>
</evidence>
<evidence type="ECO:0000256" key="14">
    <source>
        <dbReference type="ARBA" id="ARBA00023674"/>
    </source>
</evidence>
<dbReference type="PROSITE" id="PS50007">
    <property type="entry name" value="PIPLC_X_DOMAIN"/>
    <property type="match status" value="1"/>
</dbReference>
<dbReference type="EMBL" id="VXBZ01007166">
    <property type="protein sequence ID" value="NXP50634.1"/>
    <property type="molecule type" value="Genomic_DNA"/>
</dbReference>
<dbReference type="Pfam" id="PF00168">
    <property type="entry name" value="C2"/>
    <property type="match status" value="1"/>
</dbReference>
<evidence type="ECO:0000259" key="17">
    <source>
        <dbReference type="PROSITE" id="PS50004"/>
    </source>
</evidence>
<dbReference type="Gene3D" id="1.10.238.10">
    <property type="entry name" value="EF-hand"/>
    <property type="match status" value="1"/>
</dbReference>
<dbReference type="PANTHER" id="PTHR10336:SF29">
    <property type="entry name" value="1-PHOSPHATIDYLINOSITOL 4,5-BISPHOSPHATE PHOSPHODIESTERASE ZETA-1"/>
    <property type="match status" value="1"/>
</dbReference>
<dbReference type="InterPro" id="IPR011992">
    <property type="entry name" value="EF-hand-dom_pair"/>
</dbReference>
<keyword evidence="12" id="KW-0539">Nucleus</keyword>
<dbReference type="SMART" id="SM00148">
    <property type="entry name" value="PLCXc"/>
    <property type="match status" value="1"/>
</dbReference>
<comment type="catalytic activity">
    <reaction evidence="14">
        <text>a 1,2-diacyl-sn-glycero-3-phospho-(1D-myo-inositol-4,5-bisphosphate) + H2O = 1D-myo-inositol 1,4,5-trisphosphate + a 1,2-diacyl-sn-glycerol + H(+)</text>
        <dbReference type="Rhea" id="RHEA:33179"/>
        <dbReference type="ChEBI" id="CHEBI:15377"/>
        <dbReference type="ChEBI" id="CHEBI:15378"/>
        <dbReference type="ChEBI" id="CHEBI:17815"/>
        <dbReference type="ChEBI" id="CHEBI:58456"/>
        <dbReference type="ChEBI" id="CHEBI:203600"/>
        <dbReference type="EC" id="3.1.4.11"/>
    </reaction>
    <physiologicalReaction direction="left-to-right" evidence="14">
        <dbReference type="Rhea" id="RHEA:33180"/>
    </physiologicalReaction>
</comment>
<keyword evidence="10 15" id="KW-0443">Lipid metabolism</keyword>
<comment type="cofactor">
    <cofactor evidence="1">
        <name>Ca(2+)</name>
        <dbReference type="ChEBI" id="CHEBI:29108"/>
    </cofactor>
</comment>
<dbReference type="InterPro" id="IPR035892">
    <property type="entry name" value="C2_domain_sf"/>
</dbReference>
<dbReference type="Gene3D" id="2.60.40.150">
    <property type="entry name" value="C2 domain"/>
    <property type="match status" value="1"/>
</dbReference>
<protein>
    <recommendedName>
        <fullName evidence="15">Phosphoinositide phospholipase C</fullName>
        <ecNumber evidence="15">3.1.4.11</ecNumber>
    </recommendedName>
</protein>